<feature type="signal peptide" evidence="1">
    <location>
        <begin position="1"/>
        <end position="32"/>
    </location>
</feature>
<dbReference type="Proteomes" id="UP001479606">
    <property type="component" value="Unassembled WGS sequence"/>
</dbReference>
<keyword evidence="3" id="KW-1185">Reference proteome</keyword>
<evidence type="ECO:0000313" key="2">
    <source>
        <dbReference type="EMBL" id="MEL5996094.1"/>
    </source>
</evidence>
<protein>
    <submittedName>
        <fullName evidence="2">T9SS type A sorting domain-containing protein</fullName>
    </submittedName>
</protein>
<dbReference type="InterPro" id="IPR052918">
    <property type="entry name" value="Motility_Chemotaxis_Reg"/>
</dbReference>
<dbReference type="PANTHER" id="PTHR35580:SF1">
    <property type="entry name" value="PHYTASE-LIKE DOMAIN-CONTAINING PROTEIN"/>
    <property type="match status" value="1"/>
</dbReference>
<sequence length="575" mass="58213">MKAFFTLIIRQLCHRMLPSLLLLLACLGNVRAQAPAWQSAVGANGAQVYAMAADASGNVYLAGAFNNSVTFGTITLFGSSLGDVFVAKWSNSAGRFVWAQQAGSIGNERATGIAVSGNSIYIVGDFSSPTLSFGTSSITNTTTTNTFPDIFIAKLTDVGNTGSFTWARQAGGARYDLAPAIAVSGSSVYIAGYYDSATISFGTTTLGNNTAPGVISTDIFVARLSDMGSTGEFDWANRAGGIGNEEAYGLATNGTDVYVVGYFASGRVNFGTTRLTNTREGSEDGYIAKLSDTGSFTWALPVGGMGSEIATAVAASGNNVFVTGFFSSSPASFGSTTLAAAGASDAFVANAVDAGPSAAFAWAQRAGGTGLDTPRGIAASGTDVYVTGYFDSPAASFGPTTLVNVAAPGTSSTDIFVCKLTGSGSFAWAAQAGSPARDEGLAVATSGTTVYVAGNASFPASFGTIGLSQVSGLAGFFATLGTSALAVAVAQARPDVVLYPNPASLGTEVLVAVPVGRGLATLTLLDACGRVVRQRASLPASVAPYTLALAGLSAGLYVLKVKTENGTQVCRLVIN</sequence>
<dbReference type="PANTHER" id="PTHR35580">
    <property type="entry name" value="CELL SURFACE GLYCOPROTEIN (S-LAYER PROTEIN)-LIKE PROTEIN"/>
    <property type="match status" value="1"/>
</dbReference>
<evidence type="ECO:0000313" key="3">
    <source>
        <dbReference type="Proteomes" id="UP001479606"/>
    </source>
</evidence>
<name>A0ABU9M1A6_9BACT</name>
<dbReference type="InterPro" id="IPR026444">
    <property type="entry name" value="Secre_tail"/>
</dbReference>
<dbReference type="NCBIfam" id="TIGR04183">
    <property type="entry name" value="Por_Secre_tail"/>
    <property type="match status" value="1"/>
</dbReference>
<gene>
    <name evidence="2" type="ORF">AAFH49_17895</name>
</gene>
<dbReference type="EMBL" id="JBCEVZ010000057">
    <property type="protein sequence ID" value="MEL5996094.1"/>
    <property type="molecule type" value="Genomic_DNA"/>
</dbReference>
<keyword evidence="1" id="KW-0732">Signal</keyword>
<feature type="chain" id="PRO_5045767798" evidence="1">
    <location>
        <begin position="33"/>
        <end position="575"/>
    </location>
</feature>
<proteinExistence type="predicted"/>
<organism evidence="2 3">
    <name type="scientific">Hymenobacter segetis</name>
    <dbReference type="NCBI Taxonomy" id="2025509"/>
    <lineage>
        <taxon>Bacteria</taxon>
        <taxon>Pseudomonadati</taxon>
        <taxon>Bacteroidota</taxon>
        <taxon>Cytophagia</taxon>
        <taxon>Cytophagales</taxon>
        <taxon>Hymenobacteraceae</taxon>
        <taxon>Hymenobacter</taxon>
    </lineage>
</organism>
<dbReference type="PROSITE" id="PS51257">
    <property type="entry name" value="PROKAR_LIPOPROTEIN"/>
    <property type="match status" value="1"/>
</dbReference>
<comment type="caution">
    <text evidence="2">The sequence shown here is derived from an EMBL/GenBank/DDBJ whole genome shotgun (WGS) entry which is preliminary data.</text>
</comment>
<dbReference type="RefSeq" id="WP_342300322.1">
    <property type="nucleotide sequence ID" value="NZ_JBCEVZ010000057.1"/>
</dbReference>
<evidence type="ECO:0000256" key="1">
    <source>
        <dbReference type="SAM" id="SignalP"/>
    </source>
</evidence>
<accession>A0ABU9M1A6</accession>
<reference evidence="2 3" key="1">
    <citation type="journal article" date="2018" name="Arch. Microbiol.">
        <title>Hymenobacter segetis sp. nov., isolated from soil.</title>
        <authorList>
            <person name="Ten L.N."/>
            <person name="Lim S.J."/>
            <person name="Kim B.O."/>
            <person name="Kang I.K."/>
            <person name="Jung H.Y."/>
        </authorList>
    </citation>
    <scope>NUCLEOTIDE SEQUENCE [LARGE SCALE GENOMIC DNA]</scope>
    <source>
        <strain evidence="2 3">S7-3-11</strain>
    </source>
</reference>